<accession>A0A6J4RSM1</accession>
<dbReference type="PANTHER" id="PTHR12677">
    <property type="entry name" value="GOLGI APPARATUS MEMBRANE PROTEIN TVP38-RELATED"/>
    <property type="match status" value="1"/>
</dbReference>
<keyword evidence="5 7" id="KW-1133">Transmembrane helix</keyword>
<evidence type="ECO:0000256" key="3">
    <source>
        <dbReference type="ARBA" id="ARBA00022475"/>
    </source>
</evidence>
<dbReference type="AlphaFoldDB" id="A0A6J4RSM1"/>
<evidence type="ECO:0000313" key="9">
    <source>
        <dbReference type="EMBL" id="CAA9476690.1"/>
    </source>
</evidence>
<protein>
    <recommendedName>
        <fullName evidence="7">TVP38/TMEM64 family membrane protein</fullName>
    </recommendedName>
</protein>
<evidence type="ECO:0000259" key="8">
    <source>
        <dbReference type="Pfam" id="PF09335"/>
    </source>
</evidence>
<evidence type="ECO:0000256" key="5">
    <source>
        <dbReference type="ARBA" id="ARBA00022989"/>
    </source>
</evidence>
<name>A0A6J4RSM1_9ACTN</name>
<comment type="similarity">
    <text evidence="2 7">Belongs to the TVP38/TMEM64 family.</text>
</comment>
<dbReference type="EMBL" id="CADCVO010000133">
    <property type="protein sequence ID" value="CAA9476690.1"/>
    <property type="molecule type" value="Genomic_DNA"/>
</dbReference>
<evidence type="ECO:0000256" key="6">
    <source>
        <dbReference type="ARBA" id="ARBA00023136"/>
    </source>
</evidence>
<dbReference type="PROSITE" id="PS51257">
    <property type="entry name" value="PROKAR_LIPOPROTEIN"/>
    <property type="match status" value="1"/>
</dbReference>
<feature type="domain" description="VTT" evidence="8">
    <location>
        <begin position="75"/>
        <end position="192"/>
    </location>
</feature>
<evidence type="ECO:0000256" key="4">
    <source>
        <dbReference type="ARBA" id="ARBA00022692"/>
    </source>
</evidence>
<dbReference type="InterPro" id="IPR032816">
    <property type="entry name" value="VTT_dom"/>
</dbReference>
<feature type="transmembrane region" description="Helical" evidence="7">
    <location>
        <begin position="172"/>
        <end position="190"/>
    </location>
</feature>
<dbReference type="InterPro" id="IPR015414">
    <property type="entry name" value="TMEM64"/>
</dbReference>
<evidence type="ECO:0000256" key="7">
    <source>
        <dbReference type="RuleBase" id="RU366058"/>
    </source>
</evidence>
<keyword evidence="3 7" id="KW-1003">Cell membrane</keyword>
<sequence length="236" mass="24933">MARPPGGGSRRGWVITLVVIACAGLVIWLVAPLREAVGLALRGDTGGLRDQLLGLGAWGVVVLLAVMLAHAVLWFPAEIPTAAAGFVYGFALALPIVVAGWLLSALVTYAMGRHAGRTLLHRIAGERRFERAERAVDRGGVPVLLAARLVPVVPFSLTGYVAGAARVPLGRFAWTTVVGFMPQTLVFVLLGSRLGELSLADPLLYAALIPFAALLLLARPLRARLRARDDEPTAAA</sequence>
<evidence type="ECO:0000256" key="2">
    <source>
        <dbReference type="ARBA" id="ARBA00008640"/>
    </source>
</evidence>
<feature type="transmembrane region" description="Helical" evidence="7">
    <location>
        <begin position="52"/>
        <end position="75"/>
    </location>
</feature>
<evidence type="ECO:0000256" key="1">
    <source>
        <dbReference type="ARBA" id="ARBA00004651"/>
    </source>
</evidence>
<reference evidence="9" key="1">
    <citation type="submission" date="2020-02" db="EMBL/GenBank/DDBJ databases">
        <authorList>
            <person name="Meier V. D."/>
        </authorList>
    </citation>
    <scope>NUCLEOTIDE SEQUENCE</scope>
    <source>
        <strain evidence="9">AVDCRST_MAG13</strain>
    </source>
</reference>
<dbReference type="Pfam" id="PF09335">
    <property type="entry name" value="VTT_dom"/>
    <property type="match status" value="1"/>
</dbReference>
<feature type="transmembrane region" description="Helical" evidence="7">
    <location>
        <begin position="87"/>
        <end position="112"/>
    </location>
</feature>
<keyword evidence="4 7" id="KW-0812">Transmembrane</keyword>
<organism evidence="9">
    <name type="scientific">uncultured Solirubrobacteraceae bacterium</name>
    <dbReference type="NCBI Taxonomy" id="1162706"/>
    <lineage>
        <taxon>Bacteria</taxon>
        <taxon>Bacillati</taxon>
        <taxon>Actinomycetota</taxon>
        <taxon>Thermoleophilia</taxon>
        <taxon>Solirubrobacterales</taxon>
        <taxon>Solirubrobacteraceae</taxon>
        <taxon>environmental samples</taxon>
    </lineage>
</organism>
<comment type="subcellular location">
    <subcellularLocation>
        <location evidence="1 7">Cell membrane</location>
        <topology evidence="1 7">Multi-pass membrane protein</topology>
    </subcellularLocation>
</comment>
<gene>
    <name evidence="9" type="ORF">AVDCRST_MAG13-881</name>
</gene>
<feature type="transmembrane region" description="Helical" evidence="7">
    <location>
        <begin position="12"/>
        <end position="31"/>
    </location>
</feature>
<keyword evidence="6 7" id="KW-0472">Membrane</keyword>
<dbReference type="GO" id="GO:0005886">
    <property type="term" value="C:plasma membrane"/>
    <property type="evidence" value="ECO:0007669"/>
    <property type="project" value="UniProtKB-SubCell"/>
</dbReference>
<dbReference type="PANTHER" id="PTHR12677:SF59">
    <property type="entry name" value="GOLGI APPARATUS MEMBRANE PROTEIN TVP38-RELATED"/>
    <property type="match status" value="1"/>
</dbReference>
<feature type="transmembrane region" description="Helical" evidence="7">
    <location>
        <begin position="202"/>
        <end position="218"/>
    </location>
</feature>
<proteinExistence type="inferred from homology"/>